<gene>
    <name evidence="1" type="ORF">PPRIM_AZ9-3.1.T0790064</name>
</gene>
<dbReference type="Proteomes" id="UP000688137">
    <property type="component" value="Unassembled WGS sequence"/>
</dbReference>
<evidence type="ECO:0000313" key="1">
    <source>
        <dbReference type="EMBL" id="CAD8087692.1"/>
    </source>
</evidence>
<sequence>MTKDINHNLRYGVQISPNLKQNRYQKSITNVLFYQLSLKILELAITLQIFKAFTQIQKQLDQEVSLKYQLFMMFLMKRQISKKVIKNTHRNLLYWKCFSKKLMKKQIKT</sequence>
<organism evidence="1 2">
    <name type="scientific">Paramecium primaurelia</name>
    <dbReference type="NCBI Taxonomy" id="5886"/>
    <lineage>
        <taxon>Eukaryota</taxon>
        <taxon>Sar</taxon>
        <taxon>Alveolata</taxon>
        <taxon>Ciliophora</taxon>
        <taxon>Intramacronucleata</taxon>
        <taxon>Oligohymenophorea</taxon>
        <taxon>Peniculida</taxon>
        <taxon>Parameciidae</taxon>
        <taxon>Paramecium</taxon>
    </lineage>
</organism>
<reference evidence="1" key="1">
    <citation type="submission" date="2021-01" db="EMBL/GenBank/DDBJ databases">
        <authorList>
            <consortium name="Genoscope - CEA"/>
            <person name="William W."/>
        </authorList>
    </citation>
    <scope>NUCLEOTIDE SEQUENCE</scope>
</reference>
<protein>
    <submittedName>
        <fullName evidence="1">Uncharacterized protein</fullName>
    </submittedName>
</protein>
<accession>A0A8S1N6N8</accession>
<comment type="caution">
    <text evidence="1">The sequence shown here is derived from an EMBL/GenBank/DDBJ whole genome shotgun (WGS) entry which is preliminary data.</text>
</comment>
<evidence type="ECO:0000313" key="2">
    <source>
        <dbReference type="Proteomes" id="UP000688137"/>
    </source>
</evidence>
<name>A0A8S1N6N8_PARPR</name>
<dbReference type="EMBL" id="CAJJDM010000082">
    <property type="protein sequence ID" value="CAD8087692.1"/>
    <property type="molecule type" value="Genomic_DNA"/>
</dbReference>
<proteinExistence type="predicted"/>
<keyword evidence="2" id="KW-1185">Reference proteome</keyword>
<dbReference type="AlphaFoldDB" id="A0A8S1N6N8"/>